<organism evidence="5 6">
    <name type="scientific">Cinnamomum micranthum f. kanehirae</name>
    <dbReference type="NCBI Taxonomy" id="337451"/>
    <lineage>
        <taxon>Eukaryota</taxon>
        <taxon>Viridiplantae</taxon>
        <taxon>Streptophyta</taxon>
        <taxon>Embryophyta</taxon>
        <taxon>Tracheophyta</taxon>
        <taxon>Spermatophyta</taxon>
        <taxon>Magnoliopsida</taxon>
        <taxon>Magnoliidae</taxon>
        <taxon>Laurales</taxon>
        <taxon>Lauraceae</taxon>
        <taxon>Cinnamomum</taxon>
    </lineage>
</organism>
<dbReference type="EC" id="2.4.1.-" evidence="4"/>
<dbReference type="OrthoDB" id="5835829at2759"/>
<keyword evidence="6" id="KW-1185">Reference proteome</keyword>
<dbReference type="InterPro" id="IPR035595">
    <property type="entry name" value="UDP_glycos_trans_CS"/>
</dbReference>
<dbReference type="PANTHER" id="PTHR11926:SF1534">
    <property type="entry name" value="GLYCOSYLTRANSFERASE"/>
    <property type="match status" value="1"/>
</dbReference>
<dbReference type="AlphaFoldDB" id="A0A3S3NGI4"/>
<protein>
    <recommendedName>
        <fullName evidence="4">Glycosyltransferase</fullName>
        <ecNumber evidence="4">2.4.1.-</ecNumber>
    </recommendedName>
</protein>
<name>A0A3S3NGI4_9MAGN</name>
<dbReference type="Pfam" id="PF00201">
    <property type="entry name" value="UDPGT"/>
    <property type="match status" value="1"/>
</dbReference>
<dbReference type="FunFam" id="3.40.50.2000:FF:000019">
    <property type="entry name" value="Glycosyltransferase"/>
    <property type="match status" value="1"/>
</dbReference>
<comment type="similarity">
    <text evidence="1 3">Belongs to the UDP-glycosyltransferase family.</text>
</comment>
<dbReference type="Proteomes" id="UP000283530">
    <property type="component" value="Unassembled WGS sequence"/>
</dbReference>
<evidence type="ECO:0000313" key="5">
    <source>
        <dbReference type="EMBL" id="RWR87153.1"/>
    </source>
</evidence>
<keyword evidence="3" id="KW-0328">Glycosyltransferase</keyword>
<keyword evidence="2 3" id="KW-0808">Transferase</keyword>
<proteinExistence type="inferred from homology"/>
<accession>A0A3S3NGI4</accession>
<dbReference type="SUPFAM" id="SSF53756">
    <property type="entry name" value="UDP-Glycosyltransferase/glycogen phosphorylase"/>
    <property type="match status" value="1"/>
</dbReference>
<dbReference type="GO" id="GO:0080043">
    <property type="term" value="F:quercetin 3-O-glucosyltransferase activity"/>
    <property type="evidence" value="ECO:0007669"/>
    <property type="project" value="TreeGrafter"/>
</dbReference>
<comment type="caution">
    <text evidence="5">The sequence shown here is derived from an EMBL/GenBank/DDBJ whole genome shotgun (WGS) entry which is preliminary data.</text>
</comment>
<sequence length="460" mass="51141">MAVAHFLVVSFPLHGHINPTVEFARRLARAGTRVTILTSVSGHRRILESPPMEDLSYATFSDGCDDGFNFQLNNNGSANGTVERPKDAPDFLAQFSQVGARKVRELVRTFGDEGSHVTCIVYGMCLTWAADVARDMEIPSVALWIQPATVLAVYYHYFHGFDHLINKVEIDPEFLVELPKLPLLAAKDLPSFLLPSDPHSDIRLAFQKQFTTFDEEAKEGKSKHRVLVNSFDELEREALGSVDQLDLIPIGPLISPTAKKTLSGCDYMEWLDARPVSSVVYVSFGSMISPCKRQMEEILTGLLETRRPFLWVIRGSDTGDIRNRVDESGEGLVVTWCSQVEVLAHPSTGCFVTHCGWNSTSESLALGVPMVCFPQWTDQTTSAKLVEDVRKAGVRVRVNEDWVLEGGELRRCLEEVMGGEEIRKNARKWRDLAREAVGEGGSSDCNLRAFVEEMRGGCCG</sequence>
<dbReference type="InterPro" id="IPR002213">
    <property type="entry name" value="UDP_glucos_trans"/>
</dbReference>
<dbReference type="CDD" id="cd03784">
    <property type="entry name" value="GT1_Gtf-like"/>
    <property type="match status" value="1"/>
</dbReference>
<gene>
    <name evidence="5" type="ORF">CKAN_01608700</name>
</gene>
<dbReference type="PROSITE" id="PS00375">
    <property type="entry name" value="UDPGT"/>
    <property type="match status" value="1"/>
</dbReference>
<evidence type="ECO:0000256" key="4">
    <source>
        <dbReference type="RuleBase" id="RU362057"/>
    </source>
</evidence>
<evidence type="ECO:0000256" key="3">
    <source>
        <dbReference type="RuleBase" id="RU003718"/>
    </source>
</evidence>
<evidence type="ECO:0000313" key="6">
    <source>
        <dbReference type="Proteomes" id="UP000283530"/>
    </source>
</evidence>
<evidence type="ECO:0000256" key="1">
    <source>
        <dbReference type="ARBA" id="ARBA00009995"/>
    </source>
</evidence>
<reference evidence="5 6" key="1">
    <citation type="journal article" date="2019" name="Nat. Plants">
        <title>Stout camphor tree genome fills gaps in understanding of flowering plant genome evolution.</title>
        <authorList>
            <person name="Chaw S.M."/>
            <person name="Liu Y.C."/>
            <person name="Wu Y.W."/>
            <person name="Wang H.Y."/>
            <person name="Lin C.I."/>
            <person name="Wu C.S."/>
            <person name="Ke H.M."/>
            <person name="Chang L.Y."/>
            <person name="Hsu C.Y."/>
            <person name="Yang H.T."/>
            <person name="Sudianto E."/>
            <person name="Hsu M.H."/>
            <person name="Wu K.P."/>
            <person name="Wang L.N."/>
            <person name="Leebens-Mack J.H."/>
            <person name="Tsai I.J."/>
        </authorList>
    </citation>
    <scope>NUCLEOTIDE SEQUENCE [LARGE SCALE GENOMIC DNA]</scope>
    <source>
        <strain evidence="6">cv. Chaw 1501</strain>
        <tissue evidence="5">Young leaves</tissue>
    </source>
</reference>
<dbReference type="GO" id="GO:0080044">
    <property type="term" value="F:quercetin 7-O-glucosyltransferase activity"/>
    <property type="evidence" value="ECO:0007669"/>
    <property type="project" value="TreeGrafter"/>
</dbReference>
<evidence type="ECO:0000256" key="2">
    <source>
        <dbReference type="ARBA" id="ARBA00022679"/>
    </source>
</evidence>
<dbReference type="PANTHER" id="PTHR11926">
    <property type="entry name" value="GLUCOSYL/GLUCURONOSYL TRANSFERASES"/>
    <property type="match status" value="1"/>
</dbReference>
<dbReference type="EMBL" id="QPKB01000006">
    <property type="protein sequence ID" value="RWR87153.1"/>
    <property type="molecule type" value="Genomic_DNA"/>
</dbReference>
<dbReference type="Gene3D" id="3.40.50.2000">
    <property type="entry name" value="Glycogen Phosphorylase B"/>
    <property type="match status" value="2"/>
</dbReference>